<evidence type="ECO:0000256" key="1">
    <source>
        <dbReference type="ARBA" id="ARBA00007521"/>
    </source>
</evidence>
<keyword evidence="2" id="KW-1277">Toxin-antitoxin system</keyword>
<dbReference type="EMBL" id="LJCR01000920">
    <property type="protein sequence ID" value="KPV51421.1"/>
    <property type="molecule type" value="Genomic_DNA"/>
</dbReference>
<keyword evidence="4" id="KW-1185">Reference proteome</keyword>
<comment type="caution">
    <text evidence="3">The sequence shown here is derived from an EMBL/GenBank/DDBJ whole genome shotgun (WGS) entry which is preliminary data.</text>
</comment>
<dbReference type="GO" id="GO:0004521">
    <property type="term" value="F:RNA endonuclease activity"/>
    <property type="evidence" value="ECO:0007669"/>
    <property type="project" value="TreeGrafter"/>
</dbReference>
<dbReference type="AlphaFoldDB" id="A0A0N8PS10"/>
<name>A0A0N8PS10_9CHLR</name>
<evidence type="ECO:0000313" key="4">
    <source>
        <dbReference type="Proteomes" id="UP000050509"/>
    </source>
</evidence>
<dbReference type="Proteomes" id="UP000050509">
    <property type="component" value="Unassembled WGS sequence"/>
</dbReference>
<dbReference type="GO" id="GO:0016075">
    <property type="term" value="P:rRNA catabolic process"/>
    <property type="evidence" value="ECO:0007669"/>
    <property type="project" value="TreeGrafter"/>
</dbReference>
<comment type="similarity">
    <text evidence="1">Belongs to the PemK/MazF family.</text>
</comment>
<sequence length="102" mass="11344">MYWYTFKEPDKRRPVIILTRDSALPYLTVVTIAPITTTIRSIPSEVVLSPTDGLLTECAANCDNLQTIAKSKLGGYITHLAPEKMQELREAISFALGFDALE</sequence>
<proteinExistence type="inferred from homology"/>
<evidence type="ECO:0000256" key="2">
    <source>
        <dbReference type="ARBA" id="ARBA00022649"/>
    </source>
</evidence>
<reference evidence="3 4" key="1">
    <citation type="submission" date="2015-09" db="EMBL/GenBank/DDBJ databases">
        <title>Draft genome sequence of Kouleothrix aurantiaca JCM 19913.</title>
        <authorList>
            <person name="Hemp J."/>
        </authorList>
    </citation>
    <scope>NUCLEOTIDE SEQUENCE [LARGE SCALE GENOMIC DNA]</scope>
    <source>
        <strain evidence="3 4">COM-B</strain>
    </source>
</reference>
<dbReference type="Gene3D" id="2.30.30.110">
    <property type="match status" value="1"/>
</dbReference>
<dbReference type="GO" id="GO:0003677">
    <property type="term" value="F:DNA binding"/>
    <property type="evidence" value="ECO:0007669"/>
    <property type="project" value="InterPro"/>
</dbReference>
<dbReference type="InterPro" id="IPR011067">
    <property type="entry name" value="Plasmid_toxin/cell-grow_inhib"/>
</dbReference>
<evidence type="ECO:0000313" key="3">
    <source>
        <dbReference type="EMBL" id="KPV51421.1"/>
    </source>
</evidence>
<gene>
    <name evidence="3" type="ORF">SE17_21275</name>
</gene>
<dbReference type="PANTHER" id="PTHR33988:SF2">
    <property type="entry name" value="ENDORIBONUCLEASE MAZF"/>
    <property type="match status" value="1"/>
</dbReference>
<dbReference type="InterPro" id="IPR003477">
    <property type="entry name" value="PemK-like"/>
</dbReference>
<accession>A0A0N8PS10</accession>
<dbReference type="Pfam" id="PF02452">
    <property type="entry name" value="PemK_toxin"/>
    <property type="match status" value="1"/>
</dbReference>
<protein>
    <submittedName>
        <fullName evidence="3">PemK family transcriptional regulator</fullName>
    </submittedName>
</protein>
<organism evidence="3 4">
    <name type="scientific">Kouleothrix aurantiaca</name>
    <dbReference type="NCBI Taxonomy" id="186479"/>
    <lineage>
        <taxon>Bacteria</taxon>
        <taxon>Bacillati</taxon>
        <taxon>Chloroflexota</taxon>
        <taxon>Chloroflexia</taxon>
        <taxon>Chloroflexales</taxon>
        <taxon>Roseiflexineae</taxon>
        <taxon>Roseiflexaceae</taxon>
        <taxon>Kouleothrix</taxon>
    </lineage>
</organism>
<dbReference type="SUPFAM" id="SSF50118">
    <property type="entry name" value="Cell growth inhibitor/plasmid maintenance toxic component"/>
    <property type="match status" value="1"/>
</dbReference>
<dbReference type="GO" id="GO:0006402">
    <property type="term" value="P:mRNA catabolic process"/>
    <property type="evidence" value="ECO:0007669"/>
    <property type="project" value="TreeGrafter"/>
</dbReference>
<dbReference type="PANTHER" id="PTHR33988">
    <property type="entry name" value="ENDORIBONUCLEASE MAZF-RELATED"/>
    <property type="match status" value="1"/>
</dbReference>